<evidence type="ECO:0000256" key="1">
    <source>
        <dbReference type="ARBA" id="ARBA00022801"/>
    </source>
</evidence>
<evidence type="ECO:0000313" key="3">
    <source>
        <dbReference type="Proteomes" id="UP000610966"/>
    </source>
</evidence>
<dbReference type="InterPro" id="IPR042001">
    <property type="entry name" value="Sortase_F"/>
</dbReference>
<dbReference type="EMBL" id="BOOG01000044">
    <property type="protein sequence ID" value="GIH72035.1"/>
    <property type="molecule type" value="Genomic_DNA"/>
</dbReference>
<keyword evidence="3" id="KW-1185">Reference proteome</keyword>
<comment type="caution">
    <text evidence="2">The sequence shown here is derived from an EMBL/GenBank/DDBJ whole genome shotgun (WGS) entry which is preliminary data.</text>
</comment>
<dbReference type="GO" id="GO:0016787">
    <property type="term" value="F:hydrolase activity"/>
    <property type="evidence" value="ECO:0007669"/>
    <property type="project" value="UniProtKB-KW"/>
</dbReference>
<dbReference type="InterPro" id="IPR005754">
    <property type="entry name" value="Sortase"/>
</dbReference>
<evidence type="ECO:0008006" key="4">
    <source>
        <dbReference type="Google" id="ProtNLM"/>
    </source>
</evidence>
<evidence type="ECO:0000313" key="2">
    <source>
        <dbReference type="EMBL" id="GIH72035.1"/>
    </source>
</evidence>
<protein>
    <recommendedName>
        <fullName evidence="4">Sortase family protein</fullName>
    </recommendedName>
</protein>
<dbReference type="RefSeq" id="WP_239089880.1">
    <property type="nucleotide sequence ID" value="NZ_BOOG01000044.1"/>
</dbReference>
<keyword evidence="1" id="KW-0378">Hydrolase</keyword>
<organism evidence="2 3">
    <name type="scientific">Sphaerimonospora thailandensis</name>
    <dbReference type="NCBI Taxonomy" id="795644"/>
    <lineage>
        <taxon>Bacteria</taxon>
        <taxon>Bacillati</taxon>
        <taxon>Actinomycetota</taxon>
        <taxon>Actinomycetes</taxon>
        <taxon>Streptosporangiales</taxon>
        <taxon>Streptosporangiaceae</taxon>
        <taxon>Sphaerimonospora</taxon>
    </lineage>
</organism>
<dbReference type="Pfam" id="PF04203">
    <property type="entry name" value="Sortase"/>
    <property type="match status" value="1"/>
</dbReference>
<accession>A0A8J3W1C4</accession>
<name>A0A8J3W1C4_9ACTN</name>
<dbReference type="AlphaFoldDB" id="A0A8J3W1C4"/>
<sequence length="188" mass="20124">MAVPTRWVVVAGIVTGFAMFVLAGPQDDTESGAARPRRAAYVVPERIDIPALKLQAPLVKLGLTAEGDVELPPFDKPSAAGWYTGSAVPGDPGASVIIGHVDTKTAPAVFFHLRDLSAGAAVKVLRSDGTTVSYRVDSVERVPKERFPAERVYAEDGLRLITCGGSFDWSRHEYRDNVIVYASRVGSA</sequence>
<gene>
    <name evidence="2" type="ORF">Mth01_42880</name>
</gene>
<dbReference type="Proteomes" id="UP000610966">
    <property type="component" value="Unassembled WGS sequence"/>
</dbReference>
<dbReference type="InterPro" id="IPR023365">
    <property type="entry name" value="Sortase_dom-sf"/>
</dbReference>
<reference evidence="2" key="1">
    <citation type="submission" date="2021-01" db="EMBL/GenBank/DDBJ databases">
        <title>Whole genome shotgun sequence of Sphaerimonospora thailandensis NBRC 107569.</title>
        <authorList>
            <person name="Komaki H."/>
            <person name="Tamura T."/>
        </authorList>
    </citation>
    <scope>NUCLEOTIDE SEQUENCE</scope>
    <source>
        <strain evidence="2">NBRC 107569</strain>
    </source>
</reference>
<dbReference type="CDD" id="cd05829">
    <property type="entry name" value="Sortase_F"/>
    <property type="match status" value="1"/>
</dbReference>
<dbReference type="SUPFAM" id="SSF63817">
    <property type="entry name" value="Sortase"/>
    <property type="match status" value="1"/>
</dbReference>
<dbReference type="NCBIfam" id="NF033748">
    <property type="entry name" value="class_F_sortase"/>
    <property type="match status" value="1"/>
</dbReference>
<dbReference type="Gene3D" id="2.40.260.10">
    <property type="entry name" value="Sortase"/>
    <property type="match status" value="1"/>
</dbReference>
<proteinExistence type="predicted"/>